<protein>
    <submittedName>
        <fullName evidence="1">Uncharacterized protein</fullName>
    </submittedName>
</protein>
<dbReference type="Proteomes" id="UP001236663">
    <property type="component" value="Unassembled WGS sequence"/>
</dbReference>
<evidence type="ECO:0000313" key="2">
    <source>
        <dbReference type="Proteomes" id="UP001236663"/>
    </source>
</evidence>
<keyword evidence="2" id="KW-1185">Reference proteome</keyword>
<gene>
    <name evidence="1" type="ORF">QWZ15_18905</name>
</gene>
<evidence type="ECO:0000313" key="1">
    <source>
        <dbReference type="EMBL" id="MDN3689900.1"/>
    </source>
</evidence>
<proteinExistence type="predicted"/>
<sequence length="44" mass="4714">MKSSLPLAVSNNKTINLWYAQKAVGGGKHADASRFLVETGILLL</sequence>
<accession>A0ABT8CBK6</accession>
<name>A0ABT8CBK6_9BACT</name>
<dbReference type="EMBL" id="JAUFQS010000047">
    <property type="protein sequence ID" value="MDN3689900.1"/>
    <property type="molecule type" value="Genomic_DNA"/>
</dbReference>
<organism evidence="1 2">
    <name type="scientific">Cyclobacterium jeungdonense</name>
    <dbReference type="NCBI Taxonomy" id="708087"/>
    <lineage>
        <taxon>Bacteria</taxon>
        <taxon>Pseudomonadati</taxon>
        <taxon>Bacteroidota</taxon>
        <taxon>Cytophagia</taxon>
        <taxon>Cytophagales</taxon>
        <taxon>Cyclobacteriaceae</taxon>
        <taxon>Cyclobacterium</taxon>
    </lineage>
</organism>
<reference evidence="2" key="1">
    <citation type="journal article" date="2019" name="Int. J. Syst. Evol. Microbiol.">
        <title>The Global Catalogue of Microorganisms (GCM) 10K type strain sequencing project: providing services to taxonomists for standard genome sequencing and annotation.</title>
        <authorList>
            <consortium name="The Broad Institute Genomics Platform"/>
            <consortium name="The Broad Institute Genome Sequencing Center for Infectious Disease"/>
            <person name="Wu L."/>
            <person name="Ma J."/>
        </authorList>
    </citation>
    <scope>NUCLEOTIDE SEQUENCE [LARGE SCALE GENOMIC DNA]</scope>
    <source>
        <strain evidence="2">CECT 7706</strain>
    </source>
</reference>
<dbReference type="RefSeq" id="WP_262888546.1">
    <property type="nucleotide sequence ID" value="NZ_WMCD01000001.1"/>
</dbReference>
<comment type="caution">
    <text evidence="1">The sequence shown here is derived from an EMBL/GenBank/DDBJ whole genome shotgun (WGS) entry which is preliminary data.</text>
</comment>